<accession>A0ABV5PFW4</accession>
<dbReference type="Pfam" id="PF09348">
    <property type="entry name" value="DUF1990"/>
    <property type="match status" value="1"/>
</dbReference>
<evidence type="ECO:0000313" key="3">
    <source>
        <dbReference type="Proteomes" id="UP001589718"/>
    </source>
</evidence>
<dbReference type="InterPro" id="IPR014457">
    <property type="entry name" value="UCP010260"/>
</dbReference>
<protein>
    <submittedName>
        <fullName evidence="2">DUF1990 domain-containing protein</fullName>
    </submittedName>
</protein>
<dbReference type="EMBL" id="JBHMCR010000009">
    <property type="protein sequence ID" value="MFB9521994.1"/>
    <property type="molecule type" value="Genomic_DNA"/>
</dbReference>
<feature type="domain" description="DUF1990" evidence="1">
    <location>
        <begin position="4"/>
        <end position="160"/>
    </location>
</feature>
<dbReference type="InterPro" id="IPR018960">
    <property type="entry name" value="DUF1990"/>
</dbReference>
<proteinExistence type="predicted"/>
<dbReference type="RefSeq" id="WP_345228752.1">
    <property type="nucleotide sequence ID" value="NZ_BAAAXE010000015.1"/>
</dbReference>
<comment type="caution">
    <text evidence="2">The sequence shown here is derived from an EMBL/GenBank/DDBJ whole genome shotgun (WGS) entry which is preliminary data.</text>
</comment>
<evidence type="ECO:0000313" key="2">
    <source>
        <dbReference type="EMBL" id="MFB9521994.1"/>
    </source>
</evidence>
<dbReference type="PANTHER" id="PTHR34202">
    <property type="entry name" value="UPF0548 PROTEIN"/>
    <property type="match status" value="1"/>
</dbReference>
<dbReference type="Proteomes" id="UP001589718">
    <property type="component" value="Unassembled WGS sequence"/>
</dbReference>
<organism evidence="2 3">
    <name type="scientific">Streptomyces cremeus</name>
    <dbReference type="NCBI Taxonomy" id="66881"/>
    <lineage>
        <taxon>Bacteria</taxon>
        <taxon>Bacillati</taxon>
        <taxon>Actinomycetota</taxon>
        <taxon>Actinomycetes</taxon>
        <taxon>Kitasatosporales</taxon>
        <taxon>Streptomycetaceae</taxon>
        <taxon>Streptomyces</taxon>
    </lineage>
</organism>
<sequence>MDFTYADVGATGREGAACPDGFRSLRVRTRIGRGPDARRVAGDAVLGWKMHRAVGVTVAPTAQRAAPGVDVVVGIGVGRRRILAPCRVVWALDEPTRAGFAYGTLPGHPECGEEAFVVELDANGEVWLTVRAFSRPAAWYARAGGPVTRLLQRAYAKRCGLVLRRAVARHTARGRAAR</sequence>
<evidence type="ECO:0000259" key="1">
    <source>
        <dbReference type="Pfam" id="PF09348"/>
    </source>
</evidence>
<name>A0ABV5PFW4_STRCM</name>
<dbReference type="PIRSF" id="PIRSF010260">
    <property type="entry name" value="UCP010260"/>
    <property type="match status" value="1"/>
</dbReference>
<gene>
    <name evidence="2" type="ORF">ACFFTU_18780</name>
</gene>
<keyword evidence="3" id="KW-1185">Reference proteome</keyword>
<dbReference type="PANTHER" id="PTHR34202:SF1">
    <property type="entry name" value="UPF0548 PROTEIN"/>
    <property type="match status" value="1"/>
</dbReference>
<reference evidence="2 3" key="1">
    <citation type="submission" date="2024-09" db="EMBL/GenBank/DDBJ databases">
        <authorList>
            <person name="Sun Q."/>
            <person name="Mori K."/>
        </authorList>
    </citation>
    <scope>NUCLEOTIDE SEQUENCE [LARGE SCALE GENOMIC DNA]</scope>
    <source>
        <strain evidence="2 3">JCM 4362</strain>
    </source>
</reference>